<proteinExistence type="predicted"/>
<keyword evidence="3" id="KW-1185">Reference proteome</keyword>
<dbReference type="OrthoDB" id="2989577at2"/>
<dbReference type="AlphaFoldDB" id="A0A4Y6UUS1"/>
<dbReference type="KEGG" id="saca:FFV09_11745"/>
<sequence>MHSKLEDSFTQIPNNSQHQRTENGRLKYQISAAAAAVLFAAGLIFLNQLQTGPAPSSTPTPHKPAAQGGSFQSASIAVSYRSLQELTASADLIAEVEITGTRSKGSGDHFLGYTAAAVDVTEANSNVQEIVIYGASPPEEQEGVWSEDRVSFEIGAKHLLFLKKGKDPSNNSLYRVSGVYQGIFNVENGTVNALDSGYGAELAAAADESSDPASAAGENYMPGESVADFTAKIRRIQEGLNKQAAFTPDTTLQNG</sequence>
<feature type="compositionally biased region" description="Polar residues" evidence="1">
    <location>
        <begin position="8"/>
        <end position="18"/>
    </location>
</feature>
<dbReference type="RefSeq" id="WP_141447997.1">
    <property type="nucleotide sequence ID" value="NZ_CP041217.1"/>
</dbReference>
<gene>
    <name evidence="2" type="ORF">FFV09_11745</name>
</gene>
<evidence type="ECO:0000313" key="3">
    <source>
        <dbReference type="Proteomes" id="UP000316968"/>
    </source>
</evidence>
<evidence type="ECO:0000313" key="2">
    <source>
        <dbReference type="EMBL" id="QDH21452.1"/>
    </source>
</evidence>
<protein>
    <submittedName>
        <fullName evidence="2">Uncharacterized protein</fullName>
    </submittedName>
</protein>
<name>A0A4Y6UUS1_SACBS</name>
<dbReference type="EMBL" id="CP041217">
    <property type="protein sequence ID" value="QDH21452.1"/>
    <property type="molecule type" value="Genomic_DNA"/>
</dbReference>
<accession>A0A4Y6UUS1</accession>
<organism evidence="2 3">
    <name type="scientific">Saccharibacillus brassicae</name>
    <dbReference type="NCBI Taxonomy" id="2583377"/>
    <lineage>
        <taxon>Bacteria</taxon>
        <taxon>Bacillati</taxon>
        <taxon>Bacillota</taxon>
        <taxon>Bacilli</taxon>
        <taxon>Bacillales</taxon>
        <taxon>Paenibacillaceae</taxon>
        <taxon>Saccharibacillus</taxon>
    </lineage>
</organism>
<evidence type="ECO:0000256" key="1">
    <source>
        <dbReference type="SAM" id="MobiDB-lite"/>
    </source>
</evidence>
<reference evidence="2 3" key="1">
    <citation type="submission" date="2019-06" db="EMBL/GenBank/DDBJ databases">
        <title>Saccharibacillus brassicae sp. nov., an endophytic bacterium isolated from Chinese cabbage seeds (Brassica pekinensis).</title>
        <authorList>
            <person name="Jiang L."/>
            <person name="Lee J."/>
            <person name="Kim S.W."/>
        </authorList>
    </citation>
    <scope>NUCLEOTIDE SEQUENCE [LARGE SCALE GENOMIC DNA]</scope>
    <source>
        <strain evidence="3">KCTC 43072 / ATSA2</strain>
    </source>
</reference>
<dbReference type="Proteomes" id="UP000316968">
    <property type="component" value="Chromosome"/>
</dbReference>
<feature type="region of interest" description="Disordered" evidence="1">
    <location>
        <begin position="1"/>
        <end position="21"/>
    </location>
</feature>